<proteinExistence type="predicted"/>
<evidence type="ECO:0000313" key="4">
    <source>
        <dbReference type="Proteomes" id="UP001497382"/>
    </source>
</evidence>
<feature type="region of interest" description="Disordered" evidence="1">
    <location>
        <begin position="334"/>
        <end position="359"/>
    </location>
</feature>
<feature type="region of interest" description="Disordered" evidence="1">
    <location>
        <begin position="465"/>
        <end position="494"/>
    </location>
</feature>
<feature type="region of interest" description="Disordered" evidence="1">
    <location>
        <begin position="601"/>
        <end position="633"/>
    </location>
</feature>
<feature type="region of interest" description="Disordered" evidence="1">
    <location>
        <begin position="532"/>
        <end position="576"/>
    </location>
</feature>
<keyword evidence="4" id="KW-1185">Reference proteome</keyword>
<accession>A0AAV2B8C0</accession>
<dbReference type="Proteomes" id="UP001497382">
    <property type="component" value="Unassembled WGS sequence"/>
</dbReference>
<feature type="region of interest" description="Disordered" evidence="1">
    <location>
        <begin position="29"/>
        <end position="74"/>
    </location>
</feature>
<feature type="compositionally biased region" description="Basic and acidic residues" evidence="1">
    <location>
        <begin position="289"/>
        <end position="298"/>
    </location>
</feature>
<keyword evidence="2" id="KW-0732">Signal</keyword>
<feature type="compositionally biased region" description="Acidic residues" evidence="1">
    <location>
        <begin position="90"/>
        <end position="109"/>
    </location>
</feature>
<evidence type="ECO:0000256" key="1">
    <source>
        <dbReference type="SAM" id="MobiDB-lite"/>
    </source>
</evidence>
<protein>
    <submittedName>
        <fullName evidence="3">Uncharacterized protein</fullName>
    </submittedName>
</protein>
<feature type="compositionally biased region" description="Basic and acidic residues" evidence="1">
    <location>
        <begin position="110"/>
        <end position="127"/>
    </location>
</feature>
<comment type="caution">
    <text evidence="3">The sequence shown here is derived from an EMBL/GenBank/DDBJ whole genome shotgun (WGS) entry which is preliminary data.</text>
</comment>
<feature type="compositionally biased region" description="Basic and acidic residues" evidence="1">
    <location>
        <begin position="534"/>
        <end position="549"/>
    </location>
</feature>
<evidence type="ECO:0000313" key="3">
    <source>
        <dbReference type="EMBL" id="CAL1291870.1"/>
    </source>
</evidence>
<feature type="chain" id="PRO_5043785540" evidence="2">
    <location>
        <begin position="23"/>
        <end position="633"/>
    </location>
</feature>
<feature type="compositionally biased region" description="Basic residues" evidence="1">
    <location>
        <begin position="621"/>
        <end position="633"/>
    </location>
</feature>
<sequence length="633" mass="73355">MFRGRLVIQALFLFICIGSSMAWSHKKHKNASQPSYEEKRSTPAAVHVAAENSPSFEEAHESKPKPRFAAAAHPSGGDQYILEEDEGHVVGEDEGEFIDEEGQEEEYGQEQERGYHNDDKKVDDQTKKDFKQTGAFQDFSQGGAVFDKHHKDYQAENKENENVNQHDAGEKFGAEALKEHKLGKHKEKSKGHKKYGFKNVYHKEEYGDHKTFHDEFLDNDHFHDYDDKHEHKQLQGGRFAKGYKRSGENKEHDVGDEKHAWGKAGHDGNAEGYYEKGGHQSGHHHGHKKQEGHYDANGRHGKKSSHKVRKGEVPAVSSVYHQGGDQPQYYSQVQHAQEDPGHFHGESAIPEHHYGGYHARHNGALHDQDKAINGYADKGLRPAEVVQYHEQRSPGDARRLEVARGQRYSDKDLEQMQQPMKENLPIREILPSPERHKVHSYHYVQPENEPSVPKEDKISKYRQHHGLSEPRKSFHHHKHLPEIHSSKPDLPVRHSFQNHRSNQHVPRSHHNEGSLHHPRDHVHRHFLISPHNQQDSRGHQHHQIDDQGHSKPYPWWEASSTAKKHHQTRDFNQSPSYQHYGYAEVPEQPEPWRQSERHLIEEHEPAASQQRPGYVREPKKVQWKRVKSSHRHI</sequence>
<feature type="compositionally biased region" description="Basic residues" evidence="1">
    <location>
        <begin position="299"/>
        <end position="309"/>
    </location>
</feature>
<feature type="region of interest" description="Disordered" evidence="1">
    <location>
        <begin position="228"/>
        <end position="313"/>
    </location>
</feature>
<reference evidence="3 4" key="1">
    <citation type="submission" date="2024-04" db="EMBL/GenBank/DDBJ databases">
        <authorList>
            <person name="Rising A."/>
            <person name="Reimegard J."/>
            <person name="Sonavane S."/>
            <person name="Akerstrom W."/>
            <person name="Nylinder S."/>
            <person name="Hedman E."/>
            <person name="Kallberg Y."/>
        </authorList>
    </citation>
    <scope>NUCLEOTIDE SEQUENCE [LARGE SCALE GENOMIC DNA]</scope>
</reference>
<gene>
    <name evidence="3" type="ORF">LARSCL_LOCUS17327</name>
</gene>
<feature type="signal peptide" evidence="2">
    <location>
        <begin position="1"/>
        <end position="22"/>
    </location>
</feature>
<feature type="compositionally biased region" description="Basic and acidic residues" evidence="1">
    <location>
        <begin position="245"/>
        <end position="278"/>
    </location>
</feature>
<dbReference type="EMBL" id="CAXIEN010000294">
    <property type="protein sequence ID" value="CAL1291870.1"/>
    <property type="molecule type" value="Genomic_DNA"/>
</dbReference>
<feature type="compositionally biased region" description="Basic and acidic residues" evidence="1">
    <location>
        <begin position="480"/>
        <end position="492"/>
    </location>
</feature>
<organism evidence="3 4">
    <name type="scientific">Larinioides sclopetarius</name>
    <dbReference type="NCBI Taxonomy" id="280406"/>
    <lineage>
        <taxon>Eukaryota</taxon>
        <taxon>Metazoa</taxon>
        <taxon>Ecdysozoa</taxon>
        <taxon>Arthropoda</taxon>
        <taxon>Chelicerata</taxon>
        <taxon>Arachnida</taxon>
        <taxon>Araneae</taxon>
        <taxon>Araneomorphae</taxon>
        <taxon>Entelegynae</taxon>
        <taxon>Araneoidea</taxon>
        <taxon>Araneidae</taxon>
        <taxon>Larinioides</taxon>
    </lineage>
</organism>
<evidence type="ECO:0000256" key="2">
    <source>
        <dbReference type="SAM" id="SignalP"/>
    </source>
</evidence>
<feature type="compositionally biased region" description="Basic and acidic residues" evidence="1">
    <location>
        <begin position="336"/>
        <end position="354"/>
    </location>
</feature>
<feature type="region of interest" description="Disordered" evidence="1">
    <location>
        <begin position="90"/>
        <end position="127"/>
    </location>
</feature>
<name>A0AAV2B8C0_9ARAC</name>
<dbReference type="AlphaFoldDB" id="A0AAV2B8C0"/>